<dbReference type="RefSeq" id="WP_206578415.1">
    <property type="nucleotide sequence ID" value="NZ_JAFKCT010000004.1"/>
</dbReference>
<sequence>MRDKILYSFPIQLFLLHLRKNLALVLVWVVLLGVILEQFGVVLGIPFLFLDPEYLHQVSWLSFFLIGVGMAILTMAFHMTTYIMDGRQFKFLALVPKPFIHFCVNNSLIPLIFYIIYTVKFIVFQLDNDLQSDWEALKFFLGFTLGGLVSYALIFGYFALTNKDFFIIFAGTLDRRLRKVRFTRANVLSQYKELKVLRDQVNSYLNLRLQLVSVRPDISRFETQKLLRVFDQNHLNLFLIQIFLILFVLFLGFFKEKEVLQFPAAMSVTLLLAILVMLVGAMSFWLRSWATLVVFLMLVSINYLSNVSFLNRPHEAYGIDYGAPPAPYTLARLDSLTHPDTLKKDRENTVRILDNWKAKFSPDSLPRLVIVAASGGGQRAALWTLNVLQTIHEKTNGAVTRHTELYTGASGGVIGQAFFREIYLRSLSDPDFDPKDPRFLAQISDDNLNPILFTLLVNDLLIRNQRFEYRGYSHLKDRGYAFENQLNINTKGILDKPLEAYRMPEEEGQIPLLPVTALVTNDGRKLVIAPHSMSYLGSSVMGKLGADEKKQSIDFRRFFAQHDADNLRFLSALRMSATFPFITPNVELPSTPIMETMDTGLSDNFGVQDALRFLYVFQDWMAKNTSGVVLITIRDSEKSVEIPHTEPPRIFEKVFTPLKNIYINWDNLQTIQNEVLFNYMDESMPFELDRIEFEYAPEQVQIEELTGSQETMQRASLNWRLTAKEKRSILNSIGSLRNRQSIEKVQRLFPAQ</sequence>
<organism evidence="4 5">
    <name type="scientific">Algoriphagus oliviformis</name>
    <dbReference type="NCBI Taxonomy" id="2811231"/>
    <lineage>
        <taxon>Bacteria</taxon>
        <taxon>Pseudomonadati</taxon>
        <taxon>Bacteroidota</taxon>
        <taxon>Cytophagia</taxon>
        <taxon>Cytophagales</taxon>
        <taxon>Cyclobacteriaceae</taxon>
        <taxon>Algoriphagus</taxon>
    </lineage>
</organism>
<evidence type="ECO:0000259" key="3">
    <source>
        <dbReference type="Pfam" id="PF01734"/>
    </source>
</evidence>
<keyword evidence="2" id="KW-0812">Transmembrane</keyword>
<keyword evidence="1" id="KW-0443">Lipid metabolism</keyword>
<feature type="transmembrane region" description="Helical" evidence="2">
    <location>
        <begin position="99"/>
        <end position="119"/>
    </location>
</feature>
<feature type="transmembrane region" description="Helical" evidence="2">
    <location>
        <begin position="235"/>
        <end position="254"/>
    </location>
</feature>
<evidence type="ECO:0000256" key="1">
    <source>
        <dbReference type="ARBA" id="ARBA00023098"/>
    </source>
</evidence>
<feature type="transmembrane region" description="Helical" evidence="2">
    <location>
        <begin position="139"/>
        <end position="160"/>
    </location>
</feature>
<keyword evidence="2" id="KW-1133">Transmembrane helix</keyword>
<comment type="caution">
    <text evidence="4">The sequence shown here is derived from an EMBL/GenBank/DDBJ whole genome shotgun (WGS) entry which is preliminary data.</text>
</comment>
<name>A0ABS3C3E9_9BACT</name>
<dbReference type="InterPro" id="IPR002641">
    <property type="entry name" value="PNPLA_dom"/>
</dbReference>
<evidence type="ECO:0000256" key="2">
    <source>
        <dbReference type="SAM" id="Phobius"/>
    </source>
</evidence>
<dbReference type="InterPro" id="IPR016035">
    <property type="entry name" value="Acyl_Trfase/lysoPLipase"/>
</dbReference>
<feature type="transmembrane region" description="Helical" evidence="2">
    <location>
        <begin position="286"/>
        <end position="304"/>
    </location>
</feature>
<protein>
    <submittedName>
        <fullName evidence="4">Patatin-like phospholipase family protein</fullName>
    </submittedName>
</protein>
<dbReference type="EMBL" id="JAFKCT010000004">
    <property type="protein sequence ID" value="MBN7811640.1"/>
    <property type="molecule type" value="Genomic_DNA"/>
</dbReference>
<accession>A0ABS3C3E9</accession>
<keyword evidence="5" id="KW-1185">Reference proteome</keyword>
<keyword evidence="2" id="KW-0472">Membrane</keyword>
<feature type="transmembrane region" description="Helical" evidence="2">
    <location>
        <begin position="260"/>
        <end position="279"/>
    </location>
</feature>
<proteinExistence type="predicted"/>
<dbReference type="SUPFAM" id="SSF52151">
    <property type="entry name" value="FabD/lysophospholipase-like"/>
    <property type="match status" value="1"/>
</dbReference>
<evidence type="ECO:0000313" key="5">
    <source>
        <dbReference type="Proteomes" id="UP000664317"/>
    </source>
</evidence>
<evidence type="ECO:0000313" key="4">
    <source>
        <dbReference type="EMBL" id="MBN7811640.1"/>
    </source>
</evidence>
<reference evidence="4 5" key="1">
    <citation type="submission" date="2021-03" db="EMBL/GenBank/DDBJ databases">
        <title>novel species isolated from a fishpond in China.</title>
        <authorList>
            <person name="Lu H."/>
            <person name="Cai Z."/>
        </authorList>
    </citation>
    <scope>NUCLEOTIDE SEQUENCE [LARGE SCALE GENOMIC DNA]</scope>
    <source>
        <strain evidence="4 5">H41</strain>
    </source>
</reference>
<feature type="transmembrane region" description="Helical" evidence="2">
    <location>
        <begin position="60"/>
        <end position="78"/>
    </location>
</feature>
<feature type="transmembrane region" description="Helical" evidence="2">
    <location>
        <begin position="21"/>
        <end position="48"/>
    </location>
</feature>
<dbReference type="Pfam" id="PF01734">
    <property type="entry name" value="Patatin"/>
    <property type="match status" value="1"/>
</dbReference>
<gene>
    <name evidence="4" type="ORF">J0A68_11805</name>
</gene>
<dbReference type="Proteomes" id="UP000664317">
    <property type="component" value="Unassembled WGS sequence"/>
</dbReference>
<feature type="domain" description="PNPLA" evidence="3">
    <location>
        <begin position="374"/>
        <end position="611"/>
    </location>
</feature>